<feature type="region of interest" description="Disordered" evidence="1">
    <location>
        <begin position="1"/>
        <end position="38"/>
    </location>
</feature>
<evidence type="ECO:0000256" key="1">
    <source>
        <dbReference type="SAM" id="MobiDB-lite"/>
    </source>
</evidence>
<feature type="compositionally biased region" description="Basic and acidic residues" evidence="1">
    <location>
        <begin position="12"/>
        <end position="38"/>
    </location>
</feature>
<organism evidence="2 3">
    <name type="scientific">Fusibacter bizertensis</name>
    <dbReference type="NCBI Taxonomy" id="1488331"/>
    <lineage>
        <taxon>Bacteria</taxon>
        <taxon>Bacillati</taxon>
        <taxon>Bacillota</taxon>
        <taxon>Clostridia</taxon>
        <taxon>Eubacteriales</taxon>
        <taxon>Eubacteriales Family XII. Incertae Sedis</taxon>
        <taxon>Fusibacter</taxon>
    </lineage>
</organism>
<proteinExistence type="predicted"/>
<feature type="compositionally biased region" description="Polar residues" evidence="1">
    <location>
        <begin position="1"/>
        <end position="10"/>
    </location>
</feature>
<protein>
    <submittedName>
        <fullName evidence="2">Uncharacterized protein</fullName>
    </submittedName>
</protein>
<dbReference type="RefSeq" id="WP_281092550.1">
    <property type="nucleotide sequence ID" value="NZ_JARYZI010000001.1"/>
</dbReference>
<sequence length="100" mass="12001">MPYRGTNSKRNVVHDKSRGTIKSSSRDHFLSEKKEHEHELSKARETILKLQNEGYRYREQIDEHNTVSVLFVNSDQQEKRLEFKFPDIVNQLKELMINIW</sequence>
<accession>A0ABT6N8K6</accession>
<gene>
    <name evidence="2" type="ORF">QE109_01260</name>
</gene>
<dbReference type="Proteomes" id="UP001158045">
    <property type="component" value="Unassembled WGS sequence"/>
</dbReference>
<keyword evidence="3" id="KW-1185">Reference proteome</keyword>
<dbReference type="EMBL" id="JARYZI010000001">
    <property type="protein sequence ID" value="MDH8676751.1"/>
    <property type="molecule type" value="Genomic_DNA"/>
</dbReference>
<evidence type="ECO:0000313" key="3">
    <source>
        <dbReference type="Proteomes" id="UP001158045"/>
    </source>
</evidence>
<evidence type="ECO:0000313" key="2">
    <source>
        <dbReference type="EMBL" id="MDH8676751.1"/>
    </source>
</evidence>
<comment type="caution">
    <text evidence="2">The sequence shown here is derived from an EMBL/GenBank/DDBJ whole genome shotgun (WGS) entry which is preliminary data.</text>
</comment>
<reference evidence="2 3" key="1">
    <citation type="submission" date="2023-04" db="EMBL/GenBank/DDBJ databases">
        <title>Fusibacter bizertensis strain WBS, isolated from littoral bottom sediments of the Arctic seas - biochemical and genomic analysis.</title>
        <authorList>
            <person name="Brioukhanov A.L."/>
        </authorList>
    </citation>
    <scope>NUCLEOTIDE SEQUENCE [LARGE SCALE GENOMIC DNA]</scope>
    <source>
        <strain evidence="2 3">WBS</strain>
    </source>
</reference>
<name>A0ABT6N8K6_9FIRM</name>